<dbReference type="Proteomes" id="UP001305498">
    <property type="component" value="Chromosome"/>
</dbReference>
<sequence>MDRHDDGGASAATGRPAHDDPGETLGARGTDADDAASKEPADWVTGDEPMTAAQRSYLDTLAREAGEELPARLTKAEASTEIDRLQSKTGRAG</sequence>
<organism evidence="2 3">
    <name type="scientific">Microbacterium betulae</name>
    <dbReference type="NCBI Taxonomy" id="2981139"/>
    <lineage>
        <taxon>Bacteria</taxon>
        <taxon>Bacillati</taxon>
        <taxon>Actinomycetota</taxon>
        <taxon>Actinomycetes</taxon>
        <taxon>Micrococcales</taxon>
        <taxon>Microbacteriaceae</taxon>
        <taxon>Microbacterium</taxon>
    </lineage>
</organism>
<evidence type="ECO:0000256" key="1">
    <source>
        <dbReference type="SAM" id="MobiDB-lite"/>
    </source>
</evidence>
<proteinExistence type="predicted"/>
<reference evidence="2 3" key="1">
    <citation type="submission" date="2023-02" db="EMBL/GenBank/DDBJ databases">
        <title>Microbacterium betulae sp. nov., isolated from birch wood.</title>
        <authorList>
            <person name="Pasciak M."/>
            <person name="Pawlik K.J."/>
            <person name="Martynowski D."/>
            <person name="Laczmanski L."/>
            <person name="Ciekot J."/>
            <person name="Szponar B."/>
            <person name="Wojcik-Fatla A."/>
            <person name="Mackiewicz B."/>
            <person name="Farian E."/>
            <person name="Cholewa G."/>
            <person name="Cholewa A."/>
            <person name="Dutkiewicz J."/>
        </authorList>
    </citation>
    <scope>NUCLEOTIDE SEQUENCE [LARGE SCALE GENOMIC DNA]</scope>
    <source>
        <strain evidence="2 3">AB</strain>
    </source>
</reference>
<dbReference type="KEGG" id="mbet:N8K70_09570"/>
<evidence type="ECO:0000313" key="3">
    <source>
        <dbReference type="Proteomes" id="UP001305498"/>
    </source>
</evidence>
<dbReference type="EMBL" id="CP118157">
    <property type="protein sequence ID" value="WOF24743.1"/>
    <property type="molecule type" value="Genomic_DNA"/>
</dbReference>
<gene>
    <name evidence="2" type="ORF">N8K70_09570</name>
</gene>
<name>A0AA97FK23_9MICO</name>
<feature type="region of interest" description="Disordered" evidence="1">
    <location>
        <begin position="68"/>
        <end position="93"/>
    </location>
</feature>
<dbReference type="RefSeq" id="WP_317141208.1">
    <property type="nucleotide sequence ID" value="NZ_CP118157.1"/>
</dbReference>
<dbReference type="Pfam" id="PF11272">
    <property type="entry name" value="DUF3072"/>
    <property type="match status" value="1"/>
</dbReference>
<dbReference type="InterPro" id="IPR021425">
    <property type="entry name" value="DUF3072"/>
</dbReference>
<dbReference type="AlphaFoldDB" id="A0AA97FK23"/>
<evidence type="ECO:0000313" key="2">
    <source>
        <dbReference type="EMBL" id="WOF24743.1"/>
    </source>
</evidence>
<accession>A0AA97FK23</accession>
<protein>
    <submittedName>
        <fullName evidence="2">DUF3072 domain-containing protein</fullName>
    </submittedName>
</protein>
<feature type="region of interest" description="Disordered" evidence="1">
    <location>
        <begin position="1"/>
        <end position="51"/>
    </location>
</feature>
<keyword evidence="3" id="KW-1185">Reference proteome</keyword>